<evidence type="ECO:0000256" key="6">
    <source>
        <dbReference type="ARBA" id="ARBA00023121"/>
    </source>
</evidence>
<dbReference type="InterPro" id="IPR048674">
    <property type="entry name" value="COQ9_HTH"/>
</dbReference>
<comment type="similarity">
    <text evidence="3 8">Belongs to the COQ9 family.</text>
</comment>
<dbReference type="STRING" id="35525.A0A0P5ZV11"/>
<keyword evidence="4 8" id="KW-0831">Ubiquinone biosynthesis</keyword>
<accession>A0A0P5ZV11</accession>
<dbReference type="InterPro" id="IPR013718">
    <property type="entry name" value="COQ9_C"/>
</dbReference>
<dbReference type="FunFam" id="1.10.357.10:FF:000004">
    <property type="entry name" value="Ubiquinone biosynthesis protein COQ9, mitochondrial"/>
    <property type="match status" value="1"/>
</dbReference>
<sequence>MAFAVHVRKEMASFLATRFLQNTRSLTRGVFFRWTPVVRSQSTDAFPDDSDAKEIQRLKDEETEYENDIKVKILDAALGYVDISGWSKEALAQGAESLGYPSVTHGLFPKGGVELVHHFYQRANDRLSSELPSDIQEAHLDPLKAKNDLKILRLAVEKRLRMNADHVFTGRWTEALGLMAFPPNAPSSLKLLANLVDEMWFHAGDTSADFSWYTKRALLATVYKSTEMSMIQDRSDDFKSTWEFLDRRIDEMDQLRDCPKKLEEASVVMKGFYQTALNVIGVPDRRKME</sequence>
<evidence type="ECO:0000256" key="4">
    <source>
        <dbReference type="ARBA" id="ARBA00022688"/>
    </source>
</evidence>
<keyword evidence="5" id="KW-0809">Transit peptide</keyword>
<proteinExistence type="inferred from homology"/>
<evidence type="ECO:0000313" key="10">
    <source>
        <dbReference type="Proteomes" id="UP000076858"/>
    </source>
</evidence>
<dbReference type="UniPathway" id="UPA00232"/>
<reference evidence="9 10" key="1">
    <citation type="submission" date="2016-03" db="EMBL/GenBank/DDBJ databases">
        <title>EvidentialGene: Evidence-directed Construction of Genes on Genomes.</title>
        <authorList>
            <person name="Gilbert D.G."/>
            <person name="Choi J.-H."/>
            <person name="Mockaitis K."/>
            <person name="Colbourne J."/>
            <person name="Pfrender M."/>
        </authorList>
    </citation>
    <scope>NUCLEOTIDE SEQUENCE [LARGE SCALE GENOMIC DNA]</scope>
    <source>
        <strain evidence="9 10">Xinb3</strain>
        <tissue evidence="9">Complete organism</tissue>
    </source>
</reference>
<dbReference type="InterPro" id="IPR012762">
    <property type="entry name" value="Ubiq_biosynth_COQ9"/>
</dbReference>
<name>A0A0P5ZV11_9CRUS</name>
<dbReference type="Pfam" id="PF08511">
    <property type="entry name" value="COQ9"/>
    <property type="match status" value="1"/>
</dbReference>
<dbReference type="PANTHER" id="PTHR21427">
    <property type="entry name" value="UBIQUINONE BIOSYNTHESIS PROTEIN COQ9, MITOCHONDRIAL"/>
    <property type="match status" value="1"/>
</dbReference>
<dbReference type="Proteomes" id="UP000076858">
    <property type="component" value="Unassembled WGS sequence"/>
</dbReference>
<evidence type="ECO:0000256" key="2">
    <source>
        <dbReference type="ARBA" id="ARBA00004749"/>
    </source>
</evidence>
<dbReference type="GO" id="GO:0005743">
    <property type="term" value="C:mitochondrial inner membrane"/>
    <property type="evidence" value="ECO:0007669"/>
    <property type="project" value="TreeGrafter"/>
</dbReference>
<dbReference type="OrthoDB" id="619536at2759"/>
<evidence type="ECO:0000256" key="1">
    <source>
        <dbReference type="ARBA" id="ARBA00004173"/>
    </source>
</evidence>
<gene>
    <name evidence="9" type="ORF">APZ42_023823</name>
</gene>
<dbReference type="NCBIfam" id="TIGR02396">
    <property type="entry name" value="diverge_rpsU"/>
    <property type="match status" value="1"/>
</dbReference>
<evidence type="ECO:0000313" key="9">
    <source>
        <dbReference type="EMBL" id="KZS11099.1"/>
    </source>
</evidence>
<dbReference type="GO" id="GO:0006744">
    <property type="term" value="P:ubiquinone biosynthetic process"/>
    <property type="evidence" value="ECO:0007669"/>
    <property type="project" value="UniProtKB-UniRule"/>
</dbReference>
<dbReference type="AlphaFoldDB" id="A0A0P5ZV11"/>
<dbReference type="Gene3D" id="1.10.357.10">
    <property type="entry name" value="Tetracycline Repressor, domain 2"/>
    <property type="match status" value="1"/>
</dbReference>
<evidence type="ECO:0000256" key="8">
    <source>
        <dbReference type="RuleBase" id="RU366063"/>
    </source>
</evidence>
<keyword evidence="7 8" id="KW-0496">Mitochondrion</keyword>
<comment type="subcellular location">
    <subcellularLocation>
        <location evidence="1 8">Mitochondrion</location>
    </subcellularLocation>
</comment>
<dbReference type="PANTHER" id="PTHR21427:SF19">
    <property type="entry name" value="UBIQUINONE BIOSYNTHESIS PROTEIN COQ9, MITOCHONDRIAL"/>
    <property type="match status" value="1"/>
</dbReference>
<dbReference type="EMBL" id="LRGB01001581">
    <property type="protein sequence ID" value="KZS11099.1"/>
    <property type="molecule type" value="Genomic_DNA"/>
</dbReference>
<keyword evidence="6 8" id="KW-0446">Lipid-binding</keyword>
<comment type="pathway">
    <text evidence="2 8">Cofactor biosynthesis; ubiquinone biosynthesis.</text>
</comment>
<evidence type="ECO:0000256" key="3">
    <source>
        <dbReference type="ARBA" id="ARBA00010766"/>
    </source>
</evidence>
<protein>
    <recommendedName>
        <fullName evidence="8">Ubiquinone biosynthesis protein</fullName>
    </recommendedName>
</protein>
<dbReference type="Pfam" id="PF21392">
    <property type="entry name" value="COQ9_N"/>
    <property type="match status" value="1"/>
</dbReference>
<evidence type="ECO:0000256" key="7">
    <source>
        <dbReference type="ARBA" id="ARBA00023128"/>
    </source>
</evidence>
<organism evidence="9 10">
    <name type="scientific">Daphnia magna</name>
    <dbReference type="NCBI Taxonomy" id="35525"/>
    <lineage>
        <taxon>Eukaryota</taxon>
        <taxon>Metazoa</taxon>
        <taxon>Ecdysozoa</taxon>
        <taxon>Arthropoda</taxon>
        <taxon>Crustacea</taxon>
        <taxon>Branchiopoda</taxon>
        <taxon>Diplostraca</taxon>
        <taxon>Cladocera</taxon>
        <taxon>Anomopoda</taxon>
        <taxon>Daphniidae</taxon>
        <taxon>Daphnia</taxon>
    </lineage>
</organism>
<comment type="caution">
    <text evidence="9">The sequence shown here is derived from an EMBL/GenBank/DDBJ whole genome shotgun (WGS) entry which is preliminary data.</text>
</comment>
<evidence type="ECO:0000256" key="5">
    <source>
        <dbReference type="ARBA" id="ARBA00022946"/>
    </source>
</evidence>
<keyword evidence="10" id="KW-1185">Reference proteome</keyword>
<keyword evidence="9" id="KW-0830">Ubiquinone</keyword>
<comment type="function">
    <text evidence="8">Membrane-associated protein that warps the membrane surface to access and bind aromatic isoprenes with high specificity, including ubiquinone (CoQ) isoprene intermediates and presents them directly to Coq7, therefore facilitating the Coq7-mediated hydroxylase step. Participates in the biosynthesis of coenzyme Q, also named ubiquinone, an essential lipid-soluble electron transporter for aerobic cellular respiration.</text>
</comment>
<dbReference type="GO" id="GO:0008289">
    <property type="term" value="F:lipid binding"/>
    <property type="evidence" value="ECO:0007669"/>
    <property type="project" value="UniProtKB-UniRule"/>
</dbReference>